<keyword evidence="2" id="KW-0812">Transmembrane</keyword>
<feature type="region of interest" description="Disordered" evidence="1">
    <location>
        <begin position="634"/>
        <end position="657"/>
    </location>
</feature>
<dbReference type="AlphaFoldDB" id="A0A517SYS0"/>
<feature type="region of interest" description="Disordered" evidence="1">
    <location>
        <begin position="146"/>
        <end position="216"/>
    </location>
</feature>
<evidence type="ECO:0000256" key="1">
    <source>
        <dbReference type="SAM" id="MobiDB-lite"/>
    </source>
</evidence>
<dbReference type="Proteomes" id="UP000315003">
    <property type="component" value="Chromosome"/>
</dbReference>
<proteinExistence type="predicted"/>
<keyword evidence="4" id="KW-1185">Reference proteome</keyword>
<sequence length="733" mass="80552">MSVDQKPSQPENDADPMIDALLAEFIARDADDRSQPPDLTNQILRRLKEEPPESEDRDPIIDTLLAEFLPSRKSRRKTPPDLTQPILAELSGPQAFHQTPRETATVQPAARTSGASKRRLLTAMAAIAAAILVMFVASQFGDDNDGNFIAKQPPPAENGQQTGETDGHPTQLASDDAAGRTTDPLATPATDVKPFPLVDENPKLVDNGTSGTDAVIMPDRLEPDTVPIDLVGNPNGPDILPNVQRPAPASLPIHQIARQNSELIQQYWRASDIEPTAATSDFEVASRLNKRLGLSLPTDAIADPETLHLVLQSSENTPQIAKQFLATASELPESGLQQYQDLIDDLTQTVALQSEPLDVKLTSLIAGTDPMSSRWYDALGHGSGRKQDVHHQMTRRLASLSMNADLRCIRCHDSEVGSSATQEDYMSMLSLVSNTVQRENNRWVVRQDKNKYIFYERPDKRQAAAPQRVSSKFLDDGSDAMSDYQLWSQSLVGSDMLANGIVNSLWKMVHGRPLVASASDNLAAPVAPQLLQLRQQLTDDLKASHFDLTRTLALIIASPMSNRSVPDALSIDSIRMASSEDRQTAFSQVSAFAAAFQTAESKRAQRIELAMQQMGMPLETVGQGSILAQPVLIKPTKKPPRPSARQNRQNQASAELQGPTLKDMLLLDFPGDHAELPASWLSDIQDYDEQVRHLGYMQGLTTLPSDVEKLSKQLNKQLPAEPALHQLWWVLEK</sequence>
<evidence type="ECO:0000313" key="4">
    <source>
        <dbReference type="Proteomes" id="UP000315003"/>
    </source>
</evidence>
<feature type="region of interest" description="Disordered" evidence="1">
    <location>
        <begin position="1"/>
        <end position="20"/>
    </location>
</feature>
<feature type="compositionally biased region" description="Polar residues" evidence="1">
    <location>
        <begin position="1"/>
        <end position="11"/>
    </location>
</feature>
<feature type="transmembrane region" description="Helical" evidence="2">
    <location>
        <begin position="120"/>
        <end position="141"/>
    </location>
</feature>
<dbReference type="OrthoDB" id="223445at2"/>
<feature type="region of interest" description="Disordered" evidence="1">
    <location>
        <begin position="27"/>
        <end position="58"/>
    </location>
</feature>
<accession>A0A517SYS0</accession>
<reference evidence="3 4" key="1">
    <citation type="submission" date="2019-02" db="EMBL/GenBank/DDBJ databases">
        <title>Deep-cultivation of Planctomycetes and their phenomic and genomic characterization uncovers novel biology.</title>
        <authorList>
            <person name="Wiegand S."/>
            <person name="Jogler M."/>
            <person name="Boedeker C."/>
            <person name="Pinto D."/>
            <person name="Vollmers J."/>
            <person name="Rivas-Marin E."/>
            <person name="Kohn T."/>
            <person name="Peeters S.H."/>
            <person name="Heuer A."/>
            <person name="Rast P."/>
            <person name="Oberbeckmann S."/>
            <person name="Bunk B."/>
            <person name="Jeske O."/>
            <person name="Meyerdierks A."/>
            <person name="Storesund J.E."/>
            <person name="Kallscheuer N."/>
            <person name="Luecker S."/>
            <person name="Lage O.M."/>
            <person name="Pohl T."/>
            <person name="Merkel B.J."/>
            <person name="Hornburger P."/>
            <person name="Mueller R.-W."/>
            <person name="Bruemmer F."/>
            <person name="Labrenz M."/>
            <person name="Spormann A.M."/>
            <person name="Op den Camp H."/>
            <person name="Overmann J."/>
            <person name="Amann R."/>
            <person name="Jetten M.S.M."/>
            <person name="Mascher T."/>
            <person name="Medema M.H."/>
            <person name="Devos D.P."/>
            <person name="Kaster A.-K."/>
            <person name="Ovreas L."/>
            <person name="Rohde M."/>
            <person name="Galperin M.Y."/>
            <person name="Jogler C."/>
        </authorList>
    </citation>
    <scope>NUCLEOTIDE SEQUENCE [LARGE SCALE GENOMIC DNA]</scope>
    <source>
        <strain evidence="3 4">SV_7m_r</strain>
    </source>
</reference>
<organism evidence="3 4">
    <name type="scientific">Stieleria bergensis</name>
    <dbReference type="NCBI Taxonomy" id="2528025"/>
    <lineage>
        <taxon>Bacteria</taxon>
        <taxon>Pseudomonadati</taxon>
        <taxon>Planctomycetota</taxon>
        <taxon>Planctomycetia</taxon>
        <taxon>Pirellulales</taxon>
        <taxon>Pirellulaceae</taxon>
        <taxon>Stieleria</taxon>
    </lineage>
</organism>
<dbReference type="RefSeq" id="WP_145275249.1">
    <property type="nucleotide sequence ID" value="NZ_CP036272.1"/>
</dbReference>
<evidence type="ECO:0008006" key="5">
    <source>
        <dbReference type="Google" id="ProtNLM"/>
    </source>
</evidence>
<protein>
    <recommendedName>
        <fullName evidence="5">DUF1549 domain-containing protein</fullName>
    </recommendedName>
</protein>
<evidence type="ECO:0000256" key="2">
    <source>
        <dbReference type="SAM" id="Phobius"/>
    </source>
</evidence>
<evidence type="ECO:0000313" key="3">
    <source>
        <dbReference type="EMBL" id="QDT61297.1"/>
    </source>
</evidence>
<keyword evidence="2" id="KW-1133">Transmembrane helix</keyword>
<feature type="compositionally biased region" description="Polar residues" evidence="1">
    <location>
        <begin position="644"/>
        <end position="654"/>
    </location>
</feature>
<name>A0A517SYS0_9BACT</name>
<gene>
    <name evidence="3" type="ORF">SV7mr_38320</name>
</gene>
<dbReference type="EMBL" id="CP036272">
    <property type="protein sequence ID" value="QDT61297.1"/>
    <property type="molecule type" value="Genomic_DNA"/>
</dbReference>
<keyword evidence="2" id="KW-0472">Membrane</keyword>